<dbReference type="SMART" id="SM00304">
    <property type="entry name" value="HAMP"/>
    <property type="match status" value="1"/>
</dbReference>
<sequence>MAFWKKEGNTTKKQAKKTAIIKGIKGSKATTAKGDKTVGGSSKVAPWLSKATRVGAYNLKRLLKPEKYSKDFMHLVKNYNPVRSVGMKLFLIFFTAIMLFVISLGMISYFKAKNTIEQNAATAYQQTVQQTAEKLDIILERFQDTSTQVFFDTELSDQLQKAAKQEKNSFDSFVAMGEVNKKLTNIAFTNKEIDSLYLYPEQTNLAAMGTGTQKDVRQEAWFKDILKNKGIVWLPTQVNENGSKTFRLARSMNSMSGLGGTYVLVMDLKSSAVDDQLKSIDLGAGSMISLITQDGVFIGSNIDALAGGKQKLDYVSQLQGVEGNQILEQSADGKVQNVLAVHNTLGTSKWILLGVVPVSVLVKDAEGILTATWIFAIVAALIALFIGLWMVRLVALPLTHLKDLMLEGAKGNLQVRTNYNAQDEIGQLSVSFDTMMEQITLLVEQTNVSAQEVLDTATELSNASKKTAISAKEIAAATEEIAHGSASLATEAERGSGLTGNISQQMDTVIASNHEMSKVAHEVEQSSEQGTVQLKNLLSKTQVTEETTHALVSKVDKLKETTSDVFKVLDVLQDIAKQTNILSLNATIEAARAGTAGRGFMVVANEVRQLAEQSRQAIRTATGIINNIVGEMNETVQALSEVYPLFRQQMGAVQETTDIFQSVQQQMGEFALRLGTVTSSIQELSESQAILSEAMTNVSAVAEQSSATSQEVASLSTEQANIGNQLVGLSDKLEGVSVNLKEQLSRFTV</sequence>
<proteinExistence type="inferred from homology"/>
<dbReference type="AlphaFoldDB" id="A0A0D7X0K9"/>
<dbReference type="PRINTS" id="PR00260">
    <property type="entry name" value="CHEMTRNSDUCR"/>
</dbReference>
<dbReference type="Gene3D" id="6.10.340.10">
    <property type="match status" value="1"/>
</dbReference>
<dbReference type="OrthoDB" id="9760371at2"/>
<dbReference type="Pfam" id="PF00672">
    <property type="entry name" value="HAMP"/>
    <property type="match status" value="1"/>
</dbReference>
<keyword evidence="3 7" id="KW-0472">Membrane</keyword>
<dbReference type="SMART" id="SM00283">
    <property type="entry name" value="MA"/>
    <property type="match status" value="1"/>
</dbReference>
<dbReference type="Pfam" id="PF00015">
    <property type="entry name" value="MCPsignal"/>
    <property type="match status" value="1"/>
</dbReference>
<evidence type="ECO:0000256" key="2">
    <source>
        <dbReference type="ARBA" id="ARBA00022475"/>
    </source>
</evidence>
<dbReference type="InterPro" id="IPR004089">
    <property type="entry name" value="MCPsignal_dom"/>
</dbReference>
<keyword evidence="4 6" id="KW-0807">Transducer</keyword>
<organism evidence="10 11">
    <name type="scientific">Paenibacillus terrae</name>
    <dbReference type="NCBI Taxonomy" id="159743"/>
    <lineage>
        <taxon>Bacteria</taxon>
        <taxon>Bacillati</taxon>
        <taxon>Bacillota</taxon>
        <taxon>Bacilli</taxon>
        <taxon>Bacillales</taxon>
        <taxon>Paenibacillaceae</taxon>
        <taxon>Paenibacillus</taxon>
    </lineage>
</organism>
<dbReference type="PROSITE" id="PS50111">
    <property type="entry name" value="CHEMOTAXIS_TRANSDUC_2"/>
    <property type="match status" value="1"/>
</dbReference>
<dbReference type="InterPro" id="IPR003660">
    <property type="entry name" value="HAMP_dom"/>
</dbReference>
<comment type="similarity">
    <text evidence="5">Belongs to the methyl-accepting chemotaxis (MCP) protein family.</text>
</comment>
<dbReference type="PANTHER" id="PTHR32089">
    <property type="entry name" value="METHYL-ACCEPTING CHEMOTAXIS PROTEIN MCPB"/>
    <property type="match status" value="1"/>
</dbReference>
<dbReference type="PANTHER" id="PTHR32089:SF112">
    <property type="entry name" value="LYSOZYME-LIKE PROTEIN-RELATED"/>
    <property type="match status" value="1"/>
</dbReference>
<evidence type="ECO:0000256" key="6">
    <source>
        <dbReference type="PROSITE-ProRule" id="PRU00284"/>
    </source>
</evidence>
<dbReference type="GO" id="GO:0006935">
    <property type="term" value="P:chemotaxis"/>
    <property type="evidence" value="ECO:0007669"/>
    <property type="project" value="InterPro"/>
</dbReference>
<evidence type="ECO:0000259" key="8">
    <source>
        <dbReference type="PROSITE" id="PS50111"/>
    </source>
</evidence>
<feature type="domain" description="HAMP" evidence="9">
    <location>
        <begin position="392"/>
        <end position="444"/>
    </location>
</feature>
<name>A0A0D7X0K9_9BACL</name>
<dbReference type="InterPro" id="IPR004090">
    <property type="entry name" value="Chemotax_Me-accpt_rcpt"/>
</dbReference>
<evidence type="ECO:0000256" key="7">
    <source>
        <dbReference type="SAM" id="Phobius"/>
    </source>
</evidence>
<gene>
    <name evidence="10" type="ORF">QD47_22210</name>
</gene>
<feature type="transmembrane region" description="Helical" evidence="7">
    <location>
        <begin position="89"/>
        <end position="110"/>
    </location>
</feature>
<evidence type="ECO:0000313" key="10">
    <source>
        <dbReference type="EMBL" id="KJD43542.1"/>
    </source>
</evidence>
<dbReference type="SUPFAM" id="SSF58104">
    <property type="entry name" value="Methyl-accepting chemotaxis protein (MCP) signaling domain"/>
    <property type="match status" value="1"/>
</dbReference>
<evidence type="ECO:0000256" key="4">
    <source>
        <dbReference type="ARBA" id="ARBA00023224"/>
    </source>
</evidence>
<comment type="caution">
    <text evidence="10">The sequence shown here is derived from an EMBL/GenBank/DDBJ whole genome shotgun (WGS) entry which is preliminary data.</text>
</comment>
<keyword evidence="11" id="KW-1185">Reference proteome</keyword>
<comment type="subcellular location">
    <subcellularLocation>
        <location evidence="1">Cell membrane</location>
    </subcellularLocation>
</comment>
<evidence type="ECO:0000256" key="3">
    <source>
        <dbReference type="ARBA" id="ARBA00023136"/>
    </source>
</evidence>
<keyword evidence="7" id="KW-1133">Transmembrane helix</keyword>
<feature type="transmembrane region" description="Helical" evidence="7">
    <location>
        <begin position="373"/>
        <end position="395"/>
    </location>
</feature>
<dbReference type="GO" id="GO:0005886">
    <property type="term" value="C:plasma membrane"/>
    <property type="evidence" value="ECO:0007669"/>
    <property type="project" value="UniProtKB-SubCell"/>
</dbReference>
<dbReference type="Gene3D" id="1.10.287.950">
    <property type="entry name" value="Methyl-accepting chemotaxis protein"/>
    <property type="match status" value="1"/>
</dbReference>
<feature type="domain" description="Methyl-accepting transducer" evidence="8">
    <location>
        <begin position="463"/>
        <end position="720"/>
    </location>
</feature>
<dbReference type="EMBL" id="JTHP01000055">
    <property type="protein sequence ID" value="KJD43542.1"/>
    <property type="molecule type" value="Genomic_DNA"/>
</dbReference>
<dbReference type="RefSeq" id="WP_044648172.1">
    <property type="nucleotide sequence ID" value="NZ_JTHP01000055.1"/>
</dbReference>
<dbReference type="Proteomes" id="UP000032534">
    <property type="component" value="Unassembled WGS sequence"/>
</dbReference>
<evidence type="ECO:0000259" key="9">
    <source>
        <dbReference type="PROSITE" id="PS50885"/>
    </source>
</evidence>
<dbReference type="GO" id="GO:0007165">
    <property type="term" value="P:signal transduction"/>
    <property type="evidence" value="ECO:0007669"/>
    <property type="project" value="UniProtKB-KW"/>
</dbReference>
<accession>A0A0D7X0K9</accession>
<dbReference type="PROSITE" id="PS50885">
    <property type="entry name" value="HAMP"/>
    <property type="match status" value="1"/>
</dbReference>
<evidence type="ECO:0000256" key="1">
    <source>
        <dbReference type="ARBA" id="ARBA00004236"/>
    </source>
</evidence>
<dbReference type="CDD" id="cd18774">
    <property type="entry name" value="PDC2_HK_sensor"/>
    <property type="match status" value="1"/>
</dbReference>
<evidence type="ECO:0000256" key="5">
    <source>
        <dbReference type="ARBA" id="ARBA00029447"/>
    </source>
</evidence>
<dbReference type="CDD" id="cd06225">
    <property type="entry name" value="HAMP"/>
    <property type="match status" value="1"/>
</dbReference>
<protein>
    <submittedName>
        <fullName evidence="10">Chemotaxis protein</fullName>
    </submittedName>
</protein>
<keyword evidence="7" id="KW-0812">Transmembrane</keyword>
<keyword evidence="2" id="KW-1003">Cell membrane</keyword>
<evidence type="ECO:0000313" key="11">
    <source>
        <dbReference type="Proteomes" id="UP000032534"/>
    </source>
</evidence>
<dbReference type="PATRIC" id="fig|159743.3.peg.4940"/>
<reference evidence="10 11" key="1">
    <citation type="submission" date="2014-11" db="EMBL/GenBank/DDBJ databases">
        <title>Draft Genome Sequences of Paenibacillus polymyxa NRRL B-30509 and Paenibacillus terrae NRRL B-30644, Strains from a Poultry Environment that Produce Tridecaptin A and Paenicidins.</title>
        <authorList>
            <person name="van Belkum M.J."/>
            <person name="Lohans C.T."/>
            <person name="Vederas J.C."/>
        </authorList>
    </citation>
    <scope>NUCLEOTIDE SEQUENCE [LARGE SCALE GENOMIC DNA]</scope>
    <source>
        <strain evidence="10 11">NRRL B-30644</strain>
    </source>
</reference>
<dbReference type="GO" id="GO:0004888">
    <property type="term" value="F:transmembrane signaling receptor activity"/>
    <property type="evidence" value="ECO:0007669"/>
    <property type="project" value="InterPro"/>
</dbReference>